<dbReference type="InterPro" id="IPR041694">
    <property type="entry name" value="ADH_N_2"/>
</dbReference>
<dbReference type="InterPro" id="IPR013149">
    <property type="entry name" value="ADH-like_C"/>
</dbReference>
<dbReference type="GO" id="GO:0016628">
    <property type="term" value="F:oxidoreductase activity, acting on the CH-CH group of donors, NAD or NADP as acceptor"/>
    <property type="evidence" value="ECO:0007669"/>
    <property type="project" value="InterPro"/>
</dbReference>
<dbReference type="Gene3D" id="3.40.50.720">
    <property type="entry name" value="NAD(P)-binding Rossmann-like Domain"/>
    <property type="match status" value="1"/>
</dbReference>
<dbReference type="OrthoDB" id="809632at2759"/>
<dbReference type="Pfam" id="PF00107">
    <property type="entry name" value="ADH_zinc_N"/>
    <property type="match status" value="1"/>
</dbReference>
<dbReference type="Gene3D" id="3.90.180.10">
    <property type="entry name" value="Medium-chain alcohol dehydrogenases, catalytic domain"/>
    <property type="match status" value="1"/>
</dbReference>
<dbReference type="SMART" id="SM00829">
    <property type="entry name" value="PKS_ER"/>
    <property type="match status" value="1"/>
</dbReference>
<evidence type="ECO:0000313" key="4">
    <source>
        <dbReference type="Proteomes" id="UP000789396"/>
    </source>
</evidence>
<protein>
    <submittedName>
        <fullName evidence="3">2340_t:CDS:1</fullName>
    </submittedName>
</protein>
<dbReference type="Pfam" id="PF16884">
    <property type="entry name" value="ADH_N_2"/>
    <property type="match status" value="1"/>
</dbReference>
<dbReference type="InterPro" id="IPR045010">
    <property type="entry name" value="MDR_fam"/>
</dbReference>
<evidence type="ECO:0000256" key="1">
    <source>
        <dbReference type="ARBA" id="ARBA00023002"/>
    </source>
</evidence>
<dbReference type="SUPFAM" id="SSF50129">
    <property type="entry name" value="GroES-like"/>
    <property type="match status" value="2"/>
</dbReference>
<keyword evidence="4" id="KW-1185">Reference proteome</keyword>
<dbReference type="EMBL" id="CAJVPZ010002318">
    <property type="protein sequence ID" value="CAG8510410.1"/>
    <property type="molecule type" value="Genomic_DNA"/>
</dbReference>
<evidence type="ECO:0000313" key="3">
    <source>
        <dbReference type="EMBL" id="CAG8510410.1"/>
    </source>
</evidence>
<accession>A0A9N8ZY40</accession>
<sequence>MPSNHGVIFKAVPDGYPVLGEHMELVTREIDIENFSLGDGDILVKNQYLSLDPYMRGRMRNPNIKSYVKAFELGKVLEGSGIGTIVKSNNKKYQVGNEHLAKEMSKFNFPKSYFLGVLGMPGMTAYVGLNKIGKPKKGETIFISAASGAVGQVVGQIAKIKGLRVIGTASNDSKIKYLEELNFDGVFNYKTCNIDEVIVLTHLNINARVVACGMISQYNTKAPYGVKNLLCVVSKRITIQGFIVFDHYHETESFRKDIDEWLKQGKLKYKEDNVEGIQNAPEAFLNLLTGKNFGKEIVKIC</sequence>
<reference evidence="3" key="1">
    <citation type="submission" date="2021-06" db="EMBL/GenBank/DDBJ databases">
        <authorList>
            <person name="Kallberg Y."/>
            <person name="Tangrot J."/>
            <person name="Rosling A."/>
        </authorList>
    </citation>
    <scope>NUCLEOTIDE SEQUENCE</scope>
    <source>
        <strain evidence="3">IN212</strain>
    </source>
</reference>
<dbReference type="InterPro" id="IPR011032">
    <property type="entry name" value="GroES-like_sf"/>
</dbReference>
<comment type="caution">
    <text evidence="3">The sequence shown here is derived from an EMBL/GenBank/DDBJ whole genome shotgun (WGS) entry which is preliminary data.</text>
</comment>
<proteinExistence type="predicted"/>
<dbReference type="SUPFAM" id="SSF51735">
    <property type="entry name" value="NAD(P)-binding Rossmann-fold domains"/>
    <property type="match status" value="1"/>
</dbReference>
<gene>
    <name evidence="3" type="ORF">RFULGI_LOCUS2870</name>
</gene>
<dbReference type="InterPro" id="IPR020843">
    <property type="entry name" value="ER"/>
</dbReference>
<dbReference type="AlphaFoldDB" id="A0A9N8ZY40"/>
<dbReference type="Proteomes" id="UP000789396">
    <property type="component" value="Unassembled WGS sequence"/>
</dbReference>
<dbReference type="PANTHER" id="PTHR43205:SF7">
    <property type="entry name" value="PROSTAGLANDIN REDUCTASE 1"/>
    <property type="match status" value="1"/>
</dbReference>
<organism evidence="3 4">
    <name type="scientific">Racocetra fulgida</name>
    <dbReference type="NCBI Taxonomy" id="60492"/>
    <lineage>
        <taxon>Eukaryota</taxon>
        <taxon>Fungi</taxon>
        <taxon>Fungi incertae sedis</taxon>
        <taxon>Mucoromycota</taxon>
        <taxon>Glomeromycotina</taxon>
        <taxon>Glomeromycetes</taxon>
        <taxon>Diversisporales</taxon>
        <taxon>Gigasporaceae</taxon>
        <taxon>Racocetra</taxon>
    </lineage>
</organism>
<feature type="domain" description="Enoyl reductase (ER)" evidence="2">
    <location>
        <begin position="20"/>
        <end position="298"/>
    </location>
</feature>
<dbReference type="CDD" id="cd05288">
    <property type="entry name" value="PGDH"/>
    <property type="match status" value="1"/>
</dbReference>
<dbReference type="InterPro" id="IPR036291">
    <property type="entry name" value="NAD(P)-bd_dom_sf"/>
</dbReference>
<keyword evidence="1" id="KW-0560">Oxidoreductase</keyword>
<dbReference type="PANTHER" id="PTHR43205">
    <property type="entry name" value="PROSTAGLANDIN REDUCTASE"/>
    <property type="match status" value="1"/>
</dbReference>
<evidence type="ECO:0000259" key="2">
    <source>
        <dbReference type="SMART" id="SM00829"/>
    </source>
</evidence>
<name>A0A9N8ZY40_9GLOM</name>